<dbReference type="EMBL" id="CP098827">
    <property type="protein sequence ID" value="XBO69282.1"/>
    <property type="molecule type" value="Genomic_DNA"/>
</dbReference>
<accession>A0AAU7KCW3</accession>
<reference evidence="2" key="1">
    <citation type="submission" date="2022-06" db="EMBL/GenBank/DDBJ databases">
        <title>A novel DMS-producing enzyme.</title>
        <authorList>
            <person name="Zhang Y."/>
        </authorList>
    </citation>
    <scope>NUCLEOTIDE SEQUENCE</scope>
    <source>
        <strain evidence="2">RT37</strain>
    </source>
</reference>
<protein>
    <submittedName>
        <fullName evidence="2">Carboxypeptidase-like regulatory domain-containing protein</fullName>
    </submittedName>
</protein>
<dbReference type="SUPFAM" id="SSF117074">
    <property type="entry name" value="Hypothetical protein PA1324"/>
    <property type="match status" value="1"/>
</dbReference>
<dbReference type="RefSeq" id="WP_348826549.1">
    <property type="nucleotide sequence ID" value="NZ_CP098827.1"/>
</dbReference>
<organism evidence="2">
    <name type="scientific">Halomonas sp. RT37</name>
    <dbReference type="NCBI Taxonomy" id="2950872"/>
    <lineage>
        <taxon>Bacteria</taxon>
        <taxon>Pseudomonadati</taxon>
        <taxon>Pseudomonadota</taxon>
        <taxon>Gammaproteobacteria</taxon>
        <taxon>Oceanospirillales</taxon>
        <taxon>Halomonadaceae</taxon>
        <taxon>Halomonas</taxon>
    </lineage>
</organism>
<gene>
    <name evidence="2" type="ORF">NFG58_11620</name>
</gene>
<name>A0AAU7KCW3_9GAMM</name>
<feature type="region of interest" description="Disordered" evidence="1">
    <location>
        <begin position="31"/>
        <end position="64"/>
    </location>
</feature>
<dbReference type="PROSITE" id="PS51257">
    <property type="entry name" value="PROKAR_LIPOPROTEIN"/>
    <property type="match status" value="1"/>
</dbReference>
<keyword evidence="2" id="KW-0121">Carboxypeptidase</keyword>
<evidence type="ECO:0000313" key="2">
    <source>
        <dbReference type="EMBL" id="XBO69282.1"/>
    </source>
</evidence>
<keyword evidence="2" id="KW-0378">Hydrolase</keyword>
<keyword evidence="2" id="KW-0645">Protease</keyword>
<sequence>MKAPYPLLSRRFPLAVIAILALLITGCQSVSTTGTSRAPEVIDIGEPDTPIEQPGPRDDQPTADQARVPREIPFPADVYAQLPKSGSAVLSGRLTLNTPAGPVIGGGETVSVAPITKYSAEAAAQALAGRAVERADPRAREYTHTTRTDTNGYFQLRDLPPGDFYVSGTVVDPASGSRQIVIKEVTLRNGGHSEIQLSR</sequence>
<dbReference type="GO" id="GO:0004180">
    <property type="term" value="F:carboxypeptidase activity"/>
    <property type="evidence" value="ECO:0007669"/>
    <property type="project" value="UniProtKB-KW"/>
</dbReference>
<proteinExistence type="predicted"/>
<evidence type="ECO:0000256" key="1">
    <source>
        <dbReference type="SAM" id="MobiDB-lite"/>
    </source>
</evidence>
<dbReference type="AlphaFoldDB" id="A0AAU7KCW3"/>